<dbReference type="GO" id="GO:0016491">
    <property type="term" value="F:oxidoreductase activity"/>
    <property type="evidence" value="ECO:0007669"/>
    <property type="project" value="UniProtKB-KW"/>
</dbReference>
<feature type="domain" description="PID" evidence="4">
    <location>
        <begin position="57"/>
        <end position="89"/>
    </location>
</feature>
<accession>A0AAW1RNI1</accession>
<keyword evidence="2" id="KW-0560">Oxidoreductase</keyword>
<keyword evidence="6" id="KW-1185">Reference proteome</keyword>
<gene>
    <name evidence="5" type="ORF">WJX81_003566</name>
</gene>
<dbReference type="PRINTS" id="PR00081">
    <property type="entry name" value="GDHRDH"/>
</dbReference>
<evidence type="ECO:0000259" key="4">
    <source>
        <dbReference type="PROSITE" id="PS01179"/>
    </source>
</evidence>
<sequence length="336" mass="36164">MASGAAATAQQQEDWLLAGWERSQYDDKPGPSLGVIINPDRVVVVTGVSSGIGAAIARALAKRGCHVFGSVRKAEDAEALAAELGDFFSPLVFDVTDPKAIPAAAKEVRSRTKGRTLLGLVNNAGMHVGQSPLAHTPLEHIRRQMEVNVVGQVAVTQAFLPLLGMDASLQGKPGCVVNMSSIYGSYALPFSGPYSASKAALNLLSEALRRELRPFGIRVVILKPGPIRTGIWEGGLNNVTCFEGPYERALAKLRRFAEREWSNPAWFLPPEAVGERVWKALSAGAPAASYVVTPDWPKNWLAPTWLPTRLIDRAICARFGLLRPKARAGDRAPKAD</sequence>
<dbReference type="InterPro" id="IPR002347">
    <property type="entry name" value="SDR_fam"/>
</dbReference>
<evidence type="ECO:0000256" key="3">
    <source>
        <dbReference type="RuleBase" id="RU000363"/>
    </source>
</evidence>
<organism evidence="5 6">
    <name type="scientific">Elliptochloris bilobata</name>
    <dbReference type="NCBI Taxonomy" id="381761"/>
    <lineage>
        <taxon>Eukaryota</taxon>
        <taxon>Viridiplantae</taxon>
        <taxon>Chlorophyta</taxon>
        <taxon>core chlorophytes</taxon>
        <taxon>Trebouxiophyceae</taxon>
        <taxon>Trebouxiophyceae incertae sedis</taxon>
        <taxon>Elliptochloris clade</taxon>
        <taxon>Elliptochloris</taxon>
    </lineage>
</organism>
<evidence type="ECO:0000313" key="6">
    <source>
        <dbReference type="Proteomes" id="UP001445335"/>
    </source>
</evidence>
<evidence type="ECO:0000256" key="2">
    <source>
        <dbReference type="ARBA" id="ARBA00023002"/>
    </source>
</evidence>
<protein>
    <recommendedName>
        <fullName evidence="4">PID domain-containing protein</fullName>
    </recommendedName>
</protein>
<dbReference type="Gene3D" id="3.40.50.720">
    <property type="entry name" value="NAD(P)-binding Rossmann-like Domain"/>
    <property type="match status" value="1"/>
</dbReference>
<comment type="caution">
    <text evidence="5">The sequence shown here is derived from an EMBL/GenBank/DDBJ whole genome shotgun (WGS) entry which is preliminary data.</text>
</comment>
<reference evidence="5 6" key="1">
    <citation type="journal article" date="2024" name="Nat. Commun.">
        <title>Phylogenomics reveals the evolutionary origins of lichenization in chlorophyte algae.</title>
        <authorList>
            <person name="Puginier C."/>
            <person name="Libourel C."/>
            <person name="Otte J."/>
            <person name="Skaloud P."/>
            <person name="Haon M."/>
            <person name="Grisel S."/>
            <person name="Petersen M."/>
            <person name="Berrin J.G."/>
            <person name="Delaux P.M."/>
            <person name="Dal Grande F."/>
            <person name="Keller J."/>
        </authorList>
    </citation>
    <scope>NUCLEOTIDE SEQUENCE [LARGE SCALE GENOMIC DNA]</scope>
    <source>
        <strain evidence="5 6">SAG 245.80</strain>
    </source>
</reference>
<comment type="similarity">
    <text evidence="1 3">Belongs to the short-chain dehydrogenases/reductases (SDR) family.</text>
</comment>
<dbReference type="Pfam" id="PF00106">
    <property type="entry name" value="adh_short"/>
    <property type="match status" value="1"/>
</dbReference>
<proteinExistence type="inferred from homology"/>
<dbReference type="Proteomes" id="UP001445335">
    <property type="component" value="Unassembled WGS sequence"/>
</dbReference>
<dbReference type="PROSITE" id="PS00061">
    <property type="entry name" value="ADH_SHORT"/>
    <property type="match status" value="1"/>
</dbReference>
<dbReference type="EMBL" id="JALJOU010000028">
    <property type="protein sequence ID" value="KAK9835339.1"/>
    <property type="molecule type" value="Genomic_DNA"/>
</dbReference>
<dbReference type="AlphaFoldDB" id="A0AAW1RNI1"/>
<evidence type="ECO:0000256" key="1">
    <source>
        <dbReference type="ARBA" id="ARBA00006484"/>
    </source>
</evidence>
<dbReference type="SUPFAM" id="SSF51735">
    <property type="entry name" value="NAD(P)-binding Rossmann-fold domains"/>
    <property type="match status" value="1"/>
</dbReference>
<evidence type="ECO:0000313" key="5">
    <source>
        <dbReference type="EMBL" id="KAK9835339.1"/>
    </source>
</evidence>
<dbReference type="PANTHER" id="PTHR44169">
    <property type="entry name" value="NADPH-DEPENDENT 1-ACYLDIHYDROXYACETONE PHOSPHATE REDUCTASE"/>
    <property type="match status" value="1"/>
</dbReference>
<name>A0AAW1RNI1_9CHLO</name>
<dbReference type="InterPro" id="IPR006020">
    <property type="entry name" value="PTB/PI_dom"/>
</dbReference>
<dbReference type="InterPro" id="IPR020904">
    <property type="entry name" value="Sc_DH/Rdtase_CS"/>
</dbReference>
<dbReference type="PROSITE" id="PS01179">
    <property type="entry name" value="PID"/>
    <property type="match status" value="1"/>
</dbReference>
<dbReference type="InterPro" id="IPR036291">
    <property type="entry name" value="NAD(P)-bd_dom_sf"/>
</dbReference>
<dbReference type="PANTHER" id="PTHR44169:SF6">
    <property type="entry name" value="NADPH-DEPENDENT 1-ACYLDIHYDROXYACETONE PHOSPHATE REDUCTASE"/>
    <property type="match status" value="1"/>
</dbReference>
<dbReference type="PRINTS" id="PR00080">
    <property type="entry name" value="SDRFAMILY"/>
</dbReference>